<accession>A0A377WFI2</accession>
<dbReference type="PROSITE" id="PS00622">
    <property type="entry name" value="HTH_LUXR_1"/>
    <property type="match status" value="1"/>
</dbReference>
<dbReference type="EMBL" id="UGLC01000002">
    <property type="protein sequence ID" value="STT52737.1"/>
    <property type="molecule type" value="Genomic_DNA"/>
</dbReference>
<dbReference type="Gene3D" id="1.10.10.10">
    <property type="entry name" value="Winged helix-like DNA-binding domain superfamily/Winged helix DNA-binding domain"/>
    <property type="match status" value="1"/>
</dbReference>
<keyword evidence="1" id="KW-0805">Transcription regulation</keyword>
<evidence type="ECO:0000256" key="4">
    <source>
        <dbReference type="SAM" id="MobiDB-lite"/>
    </source>
</evidence>
<organism evidence="6 7">
    <name type="scientific">Klebsiella pneumoniae</name>
    <dbReference type="NCBI Taxonomy" id="573"/>
    <lineage>
        <taxon>Bacteria</taxon>
        <taxon>Pseudomonadati</taxon>
        <taxon>Pseudomonadota</taxon>
        <taxon>Gammaproteobacteria</taxon>
        <taxon>Enterobacterales</taxon>
        <taxon>Enterobacteriaceae</taxon>
        <taxon>Klebsiella/Raoultella group</taxon>
        <taxon>Klebsiella</taxon>
        <taxon>Klebsiella pneumoniae complex</taxon>
    </lineage>
</organism>
<evidence type="ECO:0000256" key="3">
    <source>
        <dbReference type="ARBA" id="ARBA00023163"/>
    </source>
</evidence>
<dbReference type="GO" id="GO:0003677">
    <property type="term" value="F:DNA binding"/>
    <property type="evidence" value="ECO:0007669"/>
    <property type="project" value="UniProtKB-KW"/>
</dbReference>
<evidence type="ECO:0000256" key="1">
    <source>
        <dbReference type="ARBA" id="ARBA00023015"/>
    </source>
</evidence>
<gene>
    <name evidence="6" type="primary">acoK_3</name>
    <name evidence="6" type="ORF">NCTC8849_01284</name>
</gene>
<evidence type="ECO:0000313" key="7">
    <source>
        <dbReference type="Proteomes" id="UP000254799"/>
    </source>
</evidence>
<feature type="domain" description="HTH luxR-type" evidence="5">
    <location>
        <begin position="34"/>
        <end position="99"/>
    </location>
</feature>
<dbReference type="Proteomes" id="UP000254799">
    <property type="component" value="Unassembled WGS sequence"/>
</dbReference>
<dbReference type="InterPro" id="IPR016032">
    <property type="entry name" value="Sig_transdc_resp-reg_C-effctor"/>
</dbReference>
<dbReference type="SUPFAM" id="SSF46894">
    <property type="entry name" value="C-terminal effector domain of the bipartite response regulators"/>
    <property type="match status" value="1"/>
</dbReference>
<dbReference type="PROSITE" id="PS50043">
    <property type="entry name" value="HTH_LUXR_2"/>
    <property type="match status" value="1"/>
</dbReference>
<dbReference type="SMART" id="SM00421">
    <property type="entry name" value="HTH_LUXR"/>
    <property type="match status" value="1"/>
</dbReference>
<feature type="compositionally biased region" description="Basic and acidic residues" evidence="4">
    <location>
        <begin position="8"/>
        <end position="24"/>
    </location>
</feature>
<dbReference type="InterPro" id="IPR036388">
    <property type="entry name" value="WH-like_DNA-bd_sf"/>
</dbReference>
<evidence type="ECO:0000313" key="6">
    <source>
        <dbReference type="EMBL" id="STT52737.1"/>
    </source>
</evidence>
<dbReference type="Pfam" id="PF00196">
    <property type="entry name" value="GerE"/>
    <property type="match status" value="1"/>
</dbReference>
<evidence type="ECO:0000256" key="2">
    <source>
        <dbReference type="ARBA" id="ARBA00023125"/>
    </source>
</evidence>
<keyword evidence="2" id="KW-0238">DNA-binding</keyword>
<dbReference type="GO" id="GO:0006355">
    <property type="term" value="P:regulation of DNA-templated transcription"/>
    <property type="evidence" value="ECO:0007669"/>
    <property type="project" value="InterPro"/>
</dbReference>
<name>A0A377WFI2_KLEPN</name>
<dbReference type="PRINTS" id="PR00038">
    <property type="entry name" value="HTHLUXR"/>
</dbReference>
<keyword evidence="3" id="KW-0804">Transcription</keyword>
<feature type="region of interest" description="Disordered" evidence="4">
    <location>
        <begin position="1"/>
        <end position="39"/>
    </location>
</feature>
<dbReference type="PANTHER" id="PTHR44688:SF16">
    <property type="entry name" value="DNA-BINDING TRANSCRIPTIONAL ACTIVATOR DEVR_DOSR"/>
    <property type="match status" value="1"/>
</dbReference>
<dbReference type="PANTHER" id="PTHR44688">
    <property type="entry name" value="DNA-BINDING TRANSCRIPTIONAL ACTIVATOR DEVR_DOSR"/>
    <property type="match status" value="1"/>
</dbReference>
<evidence type="ECO:0000259" key="5">
    <source>
        <dbReference type="PROSITE" id="PS50043"/>
    </source>
</evidence>
<dbReference type="AlphaFoldDB" id="A0A377WFI2"/>
<protein>
    <submittedName>
        <fullName evidence="6">Transcriptional regulator AcoK</fullName>
    </submittedName>
</protein>
<dbReference type="InterPro" id="IPR000792">
    <property type="entry name" value="Tscrpt_reg_LuxR_C"/>
</dbReference>
<sequence>MNETSSACKEKGGVHEPWADKRAPADGTPFNSGSPDIPGELSEREFQILQLIAEGQMNKEIARSLAISAETVKWHIKNIYAKLKVNSRTQAMSRALEMKLLD</sequence>
<dbReference type="CDD" id="cd06170">
    <property type="entry name" value="LuxR_C_like"/>
    <property type="match status" value="1"/>
</dbReference>
<proteinExistence type="predicted"/>
<reference evidence="6 7" key="1">
    <citation type="submission" date="2018-06" db="EMBL/GenBank/DDBJ databases">
        <authorList>
            <consortium name="Pathogen Informatics"/>
            <person name="Doyle S."/>
        </authorList>
    </citation>
    <scope>NUCLEOTIDE SEQUENCE [LARGE SCALE GENOMIC DNA]</scope>
    <source>
        <strain evidence="6 7">NCTC8849</strain>
    </source>
</reference>